<reference evidence="8 9" key="1">
    <citation type="submission" date="2013-08" db="EMBL/GenBank/DDBJ databases">
        <authorList>
            <person name="Durkin A.S."/>
            <person name="Haft D.R."/>
            <person name="McCorrison J."/>
            <person name="Torralba M."/>
            <person name="Gillis M."/>
            <person name="Haft D.H."/>
            <person name="Methe B."/>
            <person name="Sutton G."/>
            <person name="Nelson K.E."/>
        </authorList>
    </citation>
    <scope>NUCLEOTIDE SEQUENCE [LARGE SCALE GENOMIC DNA]</scope>
    <source>
        <strain evidence="8 9">F0068</strain>
    </source>
</reference>
<keyword evidence="4" id="KW-0227">DNA damage</keyword>
<sequence length="108" mass="11897">MLGVDSAAFRQDVYSIVAAIPRGKVMSYGQIAELIGRPQNARLVGNVLRGATTELALPCHRVVNSQGRTAPHWPAQQEILAAEGVAFKSSGLVDMRKCRWNYEEWADE</sequence>
<dbReference type="NCBIfam" id="TIGR00589">
    <property type="entry name" value="ogt"/>
    <property type="match status" value="1"/>
</dbReference>
<dbReference type="PATRIC" id="fig|1081904.3.peg.228"/>
<keyword evidence="3 8" id="KW-0808">Transferase</keyword>
<comment type="caution">
    <text evidence="8">The sequence shown here is derived from an EMBL/GenBank/DDBJ whole genome shotgun (WGS) entry which is preliminary data.</text>
</comment>
<gene>
    <name evidence="8" type="ORF">HMPREF1218_1897</name>
</gene>
<dbReference type="AlphaFoldDB" id="U2L054"/>
<dbReference type="InterPro" id="IPR036388">
    <property type="entry name" value="WH-like_DNA-bd_sf"/>
</dbReference>
<evidence type="ECO:0000313" key="9">
    <source>
        <dbReference type="Proteomes" id="UP000016600"/>
    </source>
</evidence>
<dbReference type="Proteomes" id="UP000016600">
    <property type="component" value="Unassembled WGS sequence"/>
</dbReference>
<dbReference type="GO" id="GO:0003908">
    <property type="term" value="F:methylated-DNA-[protein]-cysteine S-methyltransferase activity"/>
    <property type="evidence" value="ECO:0007669"/>
    <property type="project" value="UniProtKB-EC"/>
</dbReference>
<evidence type="ECO:0000256" key="5">
    <source>
        <dbReference type="ARBA" id="ARBA00023204"/>
    </source>
</evidence>
<dbReference type="RefSeq" id="WP_021582963.1">
    <property type="nucleotide sequence ID" value="NZ_AWET01000006.1"/>
</dbReference>
<dbReference type="GO" id="GO:0032259">
    <property type="term" value="P:methylation"/>
    <property type="evidence" value="ECO:0007669"/>
    <property type="project" value="UniProtKB-KW"/>
</dbReference>
<evidence type="ECO:0000256" key="6">
    <source>
        <dbReference type="ARBA" id="ARBA00049348"/>
    </source>
</evidence>
<keyword evidence="2 8" id="KW-0489">Methyltransferase</keyword>
<accession>U2L054</accession>
<evidence type="ECO:0000259" key="7">
    <source>
        <dbReference type="Pfam" id="PF01035"/>
    </source>
</evidence>
<dbReference type="PANTHER" id="PTHR42942:SF1">
    <property type="entry name" value="ALKYLTRANSFERASE-LIKE PROTEIN 1"/>
    <property type="match status" value="1"/>
</dbReference>
<comment type="catalytic activity">
    <reaction evidence="1">
        <text>a 4-O-methyl-thymidine in DNA + L-cysteinyl-[protein] = a thymidine in DNA + S-methyl-L-cysteinyl-[protein]</text>
        <dbReference type="Rhea" id="RHEA:53428"/>
        <dbReference type="Rhea" id="RHEA-COMP:10131"/>
        <dbReference type="Rhea" id="RHEA-COMP:10132"/>
        <dbReference type="Rhea" id="RHEA-COMP:13555"/>
        <dbReference type="Rhea" id="RHEA-COMP:13556"/>
        <dbReference type="ChEBI" id="CHEBI:29950"/>
        <dbReference type="ChEBI" id="CHEBI:82612"/>
        <dbReference type="ChEBI" id="CHEBI:137386"/>
        <dbReference type="ChEBI" id="CHEBI:137387"/>
        <dbReference type="EC" id="2.1.1.63"/>
    </reaction>
</comment>
<proteinExistence type="predicted"/>
<dbReference type="EMBL" id="AWET01000006">
    <property type="protein sequence ID" value="ERK04072.1"/>
    <property type="molecule type" value="Genomic_DNA"/>
</dbReference>
<dbReference type="InterPro" id="IPR036217">
    <property type="entry name" value="MethylDNA_cys_MeTrfase_DNAb"/>
</dbReference>
<protein>
    <submittedName>
        <fullName evidence="8">Methylated-DNA--[protein]-cysteine S-methyltransferase, TIGR00589 family</fullName>
    </submittedName>
</protein>
<dbReference type="GO" id="GO:0006281">
    <property type="term" value="P:DNA repair"/>
    <property type="evidence" value="ECO:0007669"/>
    <property type="project" value="UniProtKB-KW"/>
</dbReference>
<dbReference type="PANTHER" id="PTHR42942">
    <property type="entry name" value="6-O-METHYLGUANINE DNA METHYLTRANSFERASE"/>
    <property type="match status" value="1"/>
</dbReference>
<evidence type="ECO:0000256" key="2">
    <source>
        <dbReference type="ARBA" id="ARBA00022603"/>
    </source>
</evidence>
<dbReference type="SUPFAM" id="SSF46767">
    <property type="entry name" value="Methylated DNA-protein cysteine methyltransferase, C-terminal domain"/>
    <property type="match status" value="1"/>
</dbReference>
<feature type="domain" description="Methylated-DNA-[protein]-cysteine S-methyltransferase DNA binding" evidence="7">
    <location>
        <begin position="8"/>
        <end position="85"/>
    </location>
</feature>
<evidence type="ECO:0000256" key="3">
    <source>
        <dbReference type="ARBA" id="ARBA00022679"/>
    </source>
</evidence>
<dbReference type="CDD" id="cd06445">
    <property type="entry name" value="ATase"/>
    <property type="match status" value="1"/>
</dbReference>
<dbReference type="Pfam" id="PF01035">
    <property type="entry name" value="DNA_binding_1"/>
    <property type="match status" value="1"/>
</dbReference>
<evidence type="ECO:0000256" key="1">
    <source>
        <dbReference type="ARBA" id="ARBA00001286"/>
    </source>
</evidence>
<dbReference type="InterPro" id="IPR001497">
    <property type="entry name" value="MethylDNA_cys_MeTrfase_AS"/>
</dbReference>
<keyword evidence="9" id="KW-1185">Reference proteome</keyword>
<organism evidence="8 9">
    <name type="scientific">Hoylesella pleuritidis F0068</name>
    <dbReference type="NCBI Taxonomy" id="1081904"/>
    <lineage>
        <taxon>Bacteria</taxon>
        <taxon>Pseudomonadati</taxon>
        <taxon>Bacteroidota</taxon>
        <taxon>Bacteroidia</taxon>
        <taxon>Bacteroidales</taxon>
        <taxon>Prevotellaceae</taxon>
        <taxon>Hoylesella</taxon>
    </lineage>
</organism>
<dbReference type="InterPro" id="IPR014048">
    <property type="entry name" value="MethylDNA_cys_MeTrfase_DNA-bd"/>
</dbReference>
<evidence type="ECO:0000313" key="8">
    <source>
        <dbReference type="EMBL" id="ERK04072.1"/>
    </source>
</evidence>
<name>U2L054_9BACT</name>
<dbReference type="PROSITE" id="PS00374">
    <property type="entry name" value="MGMT"/>
    <property type="match status" value="1"/>
</dbReference>
<dbReference type="Gene3D" id="1.10.10.10">
    <property type="entry name" value="Winged helix-like DNA-binding domain superfamily/Winged helix DNA-binding domain"/>
    <property type="match status" value="1"/>
</dbReference>
<dbReference type="InterPro" id="IPR052520">
    <property type="entry name" value="ATL_DNA_repair"/>
</dbReference>
<comment type="catalytic activity">
    <reaction evidence="6">
        <text>a 6-O-methyl-2'-deoxyguanosine in DNA + L-cysteinyl-[protein] = S-methyl-L-cysteinyl-[protein] + a 2'-deoxyguanosine in DNA</text>
        <dbReference type="Rhea" id="RHEA:24000"/>
        <dbReference type="Rhea" id="RHEA-COMP:10131"/>
        <dbReference type="Rhea" id="RHEA-COMP:10132"/>
        <dbReference type="Rhea" id="RHEA-COMP:11367"/>
        <dbReference type="Rhea" id="RHEA-COMP:11368"/>
        <dbReference type="ChEBI" id="CHEBI:29950"/>
        <dbReference type="ChEBI" id="CHEBI:82612"/>
        <dbReference type="ChEBI" id="CHEBI:85445"/>
        <dbReference type="ChEBI" id="CHEBI:85448"/>
        <dbReference type="EC" id="2.1.1.63"/>
    </reaction>
</comment>
<evidence type="ECO:0000256" key="4">
    <source>
        <dbReference type="ARBA" id="ARBA00022763"/>
    </source>
</evidence>
<keyword evidence="5" id="KW-0234">DNA repair</keyword>